<organism evidence="2 3">
    <name type="scientific">Tsukamurella sputi</name>
    <dbReference type="NCBI Taxonomy" id="2591848"/>
    <lineage>
        <taxon>Bacteria</taxon>
        <taxon>Bacillati</taxon>
        <taxon>Actinomycetota</taxon>
        <taxon>Actinomycetes</taxon>
        <taxon>Mycobacteriales</taxon>
        <taxon>Tsukamurellaceae</taxon>
        <taxon>Tsukamurella</taxon>
    </lineage>
</organism>
<dbReference type="EMBL" id="VIGV01000008">
    <property type="protein sequence ID" value="TWS22632.1"/>
    <property type="molecule type" value="Genomic_DNA"/>
</dbReference>
<keyword evidence="3" id="KW-1185">Reference proteome</keyword>
<comment type="caution">
    <text evidence="2">The sequence shown here is derived from an EMBL/GenBank/DDBJ whole genome shotgun (WGS) entry which is preliminary data.</text>
</comment>
<dbReference type="InterPro" id="IPR007712">
    <property type="entry name" value="RelE/ParE_toxin"/>
</dbReference>
<evidence type="ECO:0000313" key="2">
    <source>
        <dbReference type="EMBL" id="TWS22632.1"/>
    </source>
</evidence>
<dbReference type="Pfam" id="PF05016">
    <property type="entry name" value="ParE_toxin"/>
    <property type="match status" value="1"/>
</dbReference>
<reference evidence="2 3" key="1">
    <citation type="submission" date="2019-08" db="EMBL/GenBank/DDBJ databases">
        <title>Tsukamurella conjunctivitidis sp. nov., Tsukamurella assacharolytica sp. nov. and Tsukamurella sputae sp. nov. isolated from patients with conjunctivitis, bacteraemia (lymphoma) and respiratory infection (sputum) in Hong Kong.</title>
        <authorList>
            <person name="Fok K.M.N."/>
            <person name="Fong J.Y.H."/>
        </authorList>
    </citation>
    <scope>NUCLEOTIDE SEQUENCE [LARGE SCALE GENOMIC DNA]</scope>
    <source>
        <strain evidence="2 3">HKU70</strain>
    </source>
</reference>
<dbReference type="Gene3D" id="3.30.2310.20">
    <property type="entry name" value="RelE-like"/>
    <property type="match status" value="1"/>
</dbReference>
<proteinExistence type="predicted"/>
<evidence type="ECO:0000256" key="1">
    <source>
        <dbReference type="ARBA" id="ARBA00022649"/>
    </source>
</evidence>
<evidence type="ECO:0000313" key="3">
    <source>
        <dbReference type="Proteomes" id="UP000319792"/>
    </source>
</evidence>
<gene>
    <name evidence="2" type="ORF">FK268_19215</name>
</gene>
<dbReference type="AlphaFoldDB" id="A0A5C5RJ52"/>
<dbReference type="Proteomes" id="UP000319792">
    <property type="component" value="Unassembled WGS sequence"/>
</dbReference>
<dbReference type="OrthoDB" id="7173315at2"/>
<dbReference type="InterPro" id="IPR035093">
    <property type="entry name" value="RelE/ParE_toxin_dom_sf"/>
</dbReference>
<accession>A0A5C5RJ52</accession>
<sequence length="43" mass="5186">MVEIRDGYRRYTVGSHLIFYRARSEGVDVVRVLHQRMDPTRHL</sequence>
<name>A0A5C5RJ52_9ACTN</name>
<keyword evidence="1" id="KW-1277">Toxin-antitoxin system</keyword>
<protein>
    <submittedName>
        <fullName evidence="2">Type II toxin-antitoxin system RelE/ParE family toxin</fullName>
    </submittedName>
</protein>